<dbReference type="Proteomes" id="UP000721844">
    <property type="component" value="Unassembled WGS sequence"/>
</dbReference>
<feature type="domain" description="Hedgehog/Intein (Hint)" evidence="2">
    <location>
        <begin position="197"/>
        <end position="339"/>
    </location>
</feature>
<sequence length="399" mass="40312">MPSLESDETFNYDDEVTQKVTVTTTGIYRITGVGAHGGASSENGNQGGEGAEIVGDFTLNAGDVLDITVGGSGADGYLAGGGGGATEVFDATTGAILLIAGAGGGAGQVGAGGNANLAPGGHAGGGGINAGRGGSGSKPGASGGGGGGGDGGGGGGAGFFTYGGGGGGSYISPTATKTEAVLDSRGNGVVVIDSVQCFLEGTHIATPSGERCVETLQIGDLVTTSEGAEQPILWIGHRTLHAHGREGQAGYLLADPLKIYPIRVMAGALGDNLPARDLFVSPDHALLIDGILIQAGALANGATIRRLINLPETFTYYHVELADHGLILAEGVPAETFVDNVDRMGFDNWHEHEALYPNVEPIREMDIPRAQSRRQVPKHILNRLHQRAATLFHSTAAAA</sequence>
<organism evidence="3 4">
    <name type="scientific">Acidisoma cellulosilyticum</name>
    <dbReference type="NCBI Taxonomy" id="2802395"/>
    <lineage>
        <taxon>Bacteria</taxon>
        <taxon>Pseudomonadati</taxon>
        <taxon>Pseudomonadota</taxon>
        <taxon>Alphaproteobacteria</taxon>
        <taxon>Acetobacterales</taxon>
        <taxon>Acidocellaceae</taxon>
        <taxon>Acidisoma</taxon>
    </lineage>
</organism>
<dbReference type="AlphaFoldDB" id="A0A964E5H5"/>
<dbReference type="Gene3D" id="2.170.16.10">
    <property type="entry name" value="Hedgehog/Intein (Hint) domain"/>
    <property type="match status" value="1"/>
</dbReference>
<evidence type="ECO:0000313" key="4">
    <source>
        <dbReference type="Proteomes" id="UP000721844"/>
    </source>
</evidence>
<dbReference type="Pfam" id="PF13403">
    <property type="entry name" value="Hint_2"/>
    <property type="match status" value="1"/>
</dbReference>
<evidence type="ECO:0000259" key="2">
    <source>
        <dbReference type="Pfam" id="PF13403"/>
    </source>
</evidence>
<keyword evidence="4" id="KW-1185">Reference proteome</keyword>
<comment type="caution">
    <text evidence="3">The sequence shown here is derived from an EMBL/GenBank/DDBJ whole genome shotgun (WGS) entry which is preliminary data.</text>
</comment>
<reference evidence="3 4" key="1">
    <citation type="journal article" date="2021" name="Microorganisms">
        <title>Acidisoma silvae sp. nov. and Acidisomacellulosilytica sp. nov., Two Acidophilic Bacteria Isolated from Decaying Wood, Hydrolyzing Cellulose and Producing Poly-3-hydroxybutyrate.</title>
        <authorList>
            <person name="Mieszkin S."/>
            <person name="Pouder E."/>
            <person name="Uroz S."/>
            <person name="Simon-Colin C."/>
            <person name="Alain K."/>
        </authorList>
    </citation>
    <scope>NUCLEOTIDE SEQUENCE [LARGE SCALE GENOMIC DNA]</scope>
    <source>
        <strain evidence="3 4">HW T5.17</strain>
    </source>
</reference>
<evidence type="ECO:0000313" key="3">
    <source>
        <dbReference type="EMBL" id="MCB8882675.1"/>
    </source>
</evidence>
<dbReference type="RefSeq" id="WP_227309327.1">
    <property type="nucleotide sequence ID" value="NZ_JAESVA010000008.1"/>
</dbReference>
<dbReference type="InterPro" id="IPR036844">
    <property type="entry name" value="Hint_dom_sf"/>
</dbReference>
<name>A0A964E5H5_9PROT</name>
<feature type="region of interest" description="Disordered" evidence="1">
    <location>
        <begin position="128"/>
        <end position="149"/>
    </location>
</feature>
<protein>
    <submittedName>
        <fullName evidence="3">Hint domain-containing protein</fullName>
    </submittedName>
</protein>
<gene>
    <name evidence="3" type="ORF">ACELLULO517_20695</name>
</gene>
<dbReference type="EMBL" id="JAESVA010000008">
    <property type="protein sequence ID" value="MCB8882675.1"/>
    <property type="molecule type" value="Genomic_DNA"/>
</dbReference>
<dbReference type="SUPFAM" id="SSF51294">
    <property type="entry name" value="Hedgehog/intein (Hint) domain"/>
    <property type="match status" value="1"/>
</dbReference>
<dbReference type="InterPro" id="IPR028992">
    <property type="entry name" value="Hedgehog/Intein_dom"/>
</dbReference>
<accession>A0A964E5H5</accession>
<evidence type="ECO:0000256" key="1">
    <source>
        <dbReference type="SAM" id="MobiDB-lite"/>
    </source>
</evidence>
<proteinExistence type="predicted"/>